<dbReference type="InterPro" id="IPR025109">
    <property type="entry name" value="DUF4031"/>
</dbReference>
<sequence>MAVYVDAPRHRVGRMVMCHMLADSMEELLVMADRIGVARKWFQPASHPHFDICKAMRAKAVAAGAIEVDRRQLVDVMKRYRSKWFADLDERAAVEAAKAACAKGQAHG</sequence>
<name>A0ABZ0HL26_TRISK</name>
<evidence type="ECO:0000313" key="2">
    <source>
        <dbReference type="EMBL" id="WOI34734.1"/>
    </source>
</evidence>
<protein>
    <submittedName>
        <fullName evidence="2">DUF4031 domain-containing protein</fullName>
    </submittedName>
</protein>
<feature type="domain" description="DUF4031" evidence="1">
    <location>
        <begin position="3"/>
        <end position="79"/>
    </location>
</feature>
<evidence type="ECO:0000259" key="1">
    <source>
        <dbReference type="Pfam" id="PF13223"/>
    </source>
</evidence>
<dbReference type="RefSeq" id="WP_317386572.1">
    <property type="nucleotide sequence ID" value="NZ_CP136704.1"/>
</dbReference>
<keyword evidence="3" id="KW-1185">Reference proteome</keyword>
<accession>A0ABZ0HL26</accession>
<dbReference type="Pfam" id="PF13223">
    <property type="entry name" value="DUF4031"/>
    <property type="match status" value="1"/>
</dbReference>
<evidence type="ECO:0000313" key="3">
    <source>
        <dbReference type="Proteomes" id="UP001302666"/>
    </source>
</evidence>
<reference evidence="2 3" key="1">
    <citation type="submission" date="2023-10" db="EMBL/GenBank/DDBJ databases">
        <title>Eight complete genome sequences of bacteria isolated from laboratory stock of Giant Kelp gametophytes.</title>
        <authorList>
            <person name="Tolentino B."/>
            <person name="Nuzhdin S."/>
        </authorList>
    </citation>
    <scope>NUCLEOTIDE SEQUENCE [LARGE SCALE GENOMIC DNA]</scope>
    <source>
        <strain evidence="2 3">LC.270.F.C4</strain>
    </source>
</reference>
<dbReference type="Proteomes" id="UP001302666">
    <property type="component" value="Chromosome"/>
</dbReference>
<proteinExistence type="predicted"/>
<dbReference type="EMBL" id="CP136704">
    <property type="protein sequence ID" value="WOI34734.1"/>
    <property type="molecule type" value="Genomic_DNA"/>
</dbReference>
<organism evidence="2 3">
    <name type="scientific">Tritonibacter scottomollicae</name>
    <name type="common">Epibacterium scottomollicae</name>
    <dbReference type="NCBI Taxonomy" id="483013"/>
    <lineage>
        <taxon>Bacteria</taxon>
        <taxon>Pseudomonadati</taxon>
        <taxon>Pseudomonadota</taxon>
        <taxon>Alphaproteobacteria</taxon>
        <taxon>Rhodobacterales</taxon>
        <taxon>Paracoccaceae</taxon>
        <taxon>Tritonibacter</taxon>
    </lineage>
</organism>
<gene>
    <name evidence="2" type="ORF">R1T40_08420</name>
</gene>